<feature type="transmembrane region" description="Helical" evidence="13">
    <location>
        <begin position="173"/>
        <end position="196"/>
    </location>
</feature>
<evidence type="ECO:0000256" key="10">
    <source>
        <dbReference type="ARBA" id="ARBA00022989"/>
    </source>
</evidence>
<dbReference type="InterPro" id="IPR006121">
    <property type="entry name" value="HMA_dom"/>
</dbReference>
<feature type="transmembrane region" description="Helical" evidence="13">
    <location>
        <begin position="208"/>
        <end position="229"/>
    </location>
</feature>
<sequence>MKKITLQVERCYHCGQELPPKPYRLDDKQFCCAGCQGVYSVLAENDLCSYYRYNDAPGQTVSGADKQTAYLDEPKVISQLADYTDQHTTVVTFYIPAVHCSSCIWLLEHLHKAHKGVIHSRIDFLKKQVCITFHQQDISLRKLVELITSLGYEPLITAKDESREVKTRSVSSLVRRIAVAGFCMGNVMLFSFPEYFGLPGSEIHFRQLFGWLNLALTIPVTFYCAREFFISAIGGLKKRFVNLDAPLALIIAVLFMRTAYEIFTHTGAGFSDTLTGLVFLLLMGRWVKQRAYQHFSFQRDYRSYFPMAVTVLENDREKTVMTEDLAAGDRILVRNNEIIPADSVLLKGQAYIDFSFVTGESSLVYKSAGDPVYAGGRQQGEALELEVVKRVSQSYLTSLWNNEIFSSGESRIQTFNDSIAQYFGAAALGIAAGSAVFWLFQHDGSRAWQAFTAVLIVACPCVLSLSSPFILSAILTVFDKHKFYLRNTEVVESLAKTDTVVFDKTGTLTAPNRFDPDFKGYLSAEEKVMVASLARNSNHPLSRELVKWFGTMEYLDTDYFMEVPGMGVSGMVKGNHIVIGNAAMVSAGSCREKTPTVYVKIEGVIMGHFAIRMKYRNFLAALISRLKETCMLHLLSGDSHLESNRLKEWFAPANIRIGQSPRQKLDYVKNLQDQGHTVMMVGDGLNDAGALRQGNTGIAVSDHINNFSPACDAIINGDSIHLLPQFMALAKDAVRTVKWSFVIAASYNIAGLCFAVQGTLAPLTAAVLMPLSTVTILTFSYLATRRLTRKHQLQ</sequence>
<keyword evidence="8" id="KW-0460">Magnesium</keyword>
<evidence type="ECO:0000313" key="16">
    <source>
        <dbReference type="Proteomes" id="UP000451233"/>
    </source>
</evidence>
<evidence type="ECO:0000259" key="14">
    <source>
        <dbReference type="PROSITE" id="PS50846"/>
    </source>
</evidence>
<keyword evidence="16" id="KW-1185">Reference proteome</keyword>
<dbReference type="SUPFAM" id="SSF56784">
    <property type="entry name" value="HAD-like"/>
    <property type="match status" value="1"/>
</dbReference>
<organism evidence="15 16">
    <name type="scientific">Hufsiella ginkgonis</name>
    <dbReference type="NCBI Taxonomy" id="2695274"/>
    <lineage>
        <taxon>Bacteria</taxon>
        <taxon>Pseudomonadati</taxon>
        <taxon>Bacteroidota</taxon>
        <taxon>Sphingobacteriia</taxon>
        <taxon>Sphingobacteriales</taxon>
        <taxon>Sphingobacteriaceae</taxon>
        <taxon>Hufsiella</taxon>
    </lineage>
</organism>
<keyword evidence="6 13" id="KW-0812">Transmembrane</keyword>
<feature type="domain" description="HMA" evidence="14">
    <location>
        <begin position="89"/>
        <end position="155"/>
    </location>
</feature>
<dbReference type="GO" id="GO:0055070">
    <property type="term" value="P:copper ion homeostasis"/>
    <property type="evidence" value="ECO:0007669"/>
    <property type="project" value="TreeGrafter"/>
</dbReference>
<dbReference type="PROSITE" id="PS00154">
    <property type="entry name" value="ATPASE_E1_E2"/>
    <property type="match status" value="1"/>
</dbReference>
<dbReference type="Gene3D" id="2.70.150.10">
    <property type="entry name" value="Calcium-transporting ATPase, cytoplasmic transduction domain A"/>
    <property type="match status" value="1"/>
</dbReference>
<dbReference type="Gene3D" id="3.40.50.1000">
    <property type="entry name" value="HAD superfamily/HAD-like"/>
    <property type="match status" value="1"/>
</dbReference>
<dbReference type="PANTHER" id="PTHR43520:SF5">
    <property type="entry name" value="CATION-TRANSPORTING P-TYPE ATPASE-RELATED"/>
    <property type="match status" value="1"/>
</dbReference>
<dbReference type="Pfam" id="PF00702">
    <property type="entry name" value="Hydrolase"/>
    <property type="match status" value="1"/>
</dbReference>
<keyword evidence="3" id="KW-0813">Transport</keyword>
<dbReference type="Pfam" id="PF12156">
    <property type="entry name" value="ATPase-cat_bd"/>
    <property type="match status" value="1"/>
</dbReference>
<comment type="caution">
    <text evidence="15">The sequence shown here is derived from an EMBL/GenBank/DDBJ whole genome shotgun (WGS) entry which is preliminary data.</text>
</comment>
<dbReference type="CDD" id="cd00371">
    <property type="entry name" value="HMA"/>
    <property type="match status" value="1"/>
</dbReference>
<dbReference type="SUPFAM" id="SSF81653">
    <property type="entry name" value="Calcium ATPase, transduction domain A"/>
    <property type="match status" value="1"/>
</dbReference>
<evidence type="ECO:0000256" key="9">
    <source>
        <dbReference type="ARBA" id="ARBA00022967"/>
    </source>
</evidence>
<proteinExistence type="inferred from homology"/>
<dbReference type="InterPro" id="IPR018303">
    <property type="entry name" value="ATPase_P-typ_P_site"/>
</dbReference>
<evidence type="ECO:0000256" key="2">
    <source>
        <dbReference type="ARBA" id="ARBA00006024"/>
    </source>
</evidence>
<evidence type="ECO:0000313" key="15">
    <source>
        <dbReference type="EMBL" id="MXV16749.1"/>
    </source>
</evidence>
<reference evidence="15 16" key="1">
    <citation type="submission" date="2019-11" db="EMBL/GenBank/DDBJ databases">
        <title>Pedobacter sp. HMF7056 Genome sequencing and assembly.</title>
        <authorList>
            <person name="Kang H."/>
            <person name="Kim H."/>
            <person name="Joh K."/>
        </authorList>
    </citation>
    <scope>NUCLEOTIDE SEQUENCE [LARGE SCALE GENOMIC DNA]</scope>
    <source>
        <strain evidence="15 16">HMF7056</strain>
    </source>
</reference>
<dbReference type="GO" id="GO:0005524">
    <property type="term" value="F:ATP binding"/>
    <property type="evidence" value="ECO:0007669"/>
    <property type="project" value="InterPro"/>
</dbReference>
<dbReference type="PROSITE" id="PS50846">
    <property type="entry name" value="HMA_2"/>
    <property type="match status" value="1"/>
</dbReference>
<keyword evidence="4" id="KW-1003">Cell membrane</keyword>
<keyword evidence="9" id="KW-1278">Translocase</keyword>
<dbReference type="Gene3D" id="3.30.70.100">
    <property type="match status" value="1"/>
</dbReference>
<feature type="transmembrane region" description="Helical" evidence="13">
    <location>
        <begin position="241"/>
        <end position="260"/>
    </location>
</feature>
<dbReference type="InterPro" id="IPR008250">
    <property type="entry name" value="ATPase_P-typ_transduc_dom_A_sf"/>
</dbReference>
<dbReference type="InterPro" id="IPR023299">
    <property type="entry name" value="ATPase_P-typ_cyto_dom_N"/>
</dbReference>
<dbReference type="Gene3D" id="3.40.1110.10">
    <property type="entry name" value="Calcium-transporting ATPase, cytoplasmic domain N"/>
    <property type="match status" value="1"/>
</dbReference>
<evidence type="ECO:0000256" key="11">
    <source>
        <dbReference type="ARBA" id="ARBA00023065"/>
    </source>
</evidence>
<dbReference type="GO" id="GO:0043682">
    <property type="term" value="F:P-type divalent copper transporter activity"/>
    <property type="evidence" value="ECO:0007669"/>
    <property type="project" value="TreeGrafter"/>
</dbReference>
<keyword evidence="7" id="KW-0479">Metal-binding</keyword>
<dbReference type="InterPro" id="IPR001757">
    <property type="entry name" value="P_typ_ATPase"/>
</dbReference>
<dbReference type="EMBL" id="WVHS01000003">
    <property type="protein sequence ID" value="MXV16749.1"/>
    <property type="molecule type" value="Genomic_DNA"/>
</dbReference>
<keyword evidence="11" id="KW-0406">Ion transport</keyword>
<evidence type="ECO:0000256" key="5">
    <source>
        <dbReference type="ARBA" id="ARBA00022553"/>
    </source>
</evidence>
<keyword evidence="10 13" id="KW-1133">Transmembrane helix</keyword>
<dbReference type="RefSeq" id="WP_160907724.1">
    <property type="nucleotide sequence ID" value="NZ_WVHS01000003.1"/>
</dbReference>
<dbReference type="Pfam" id="PF00403">
    <property type="entry name" value="HMA"/>
    <property type="match status" value="1"/>
</dbReference>
<dbReference type="NCBIfam" id="TIGR01494">
    <property type="entry name" value="ATPase_P-type"/>
    <property type="match status" value="1"/>
</dbReference>
<dbReference type="InterPro" id="IPR036412">
    <property type="entry name" value="HAD-like_sf"/>
</dbReference>
<dbReference type="InterPro" id="IPR059000">
    <property type="entry name" value="ATPase_P-type_domA"/>
</dbReference>
<keyword evidence="12 13" id="KW-0472">Membrane</keyword>
<keyword evidence="5" id="KW-0597">Phosphoprotein</keyword>
<dbReference type="Proteomes" id="UP000451233">
    <property type="component" value="Unassembled WGS sequence"/>
</dbReference>
<dbReference type="PRINTS" id="PR00119">
    <property type="entry name" value="CATATPASE"/>
</dbReference>
<evidence type="ECO:0000256" key="1">
    <source>
        <dbReference type="ARBA" id="ARBA00004651"/>
    </source>
</evidence>
<feature type="transmembrane region" description="Helical" evidence="13">
    <location>
        <begin position="266"/>
        <end position="287"/>
    </location>
</feature>
<evidence type="ECO:0000256" key="13">
    <source>
        <dbReference type="SAM" id="Phobius"/>
    </source>
</evidence>
<dbReference type="GO" id="GO:0005507">
    <property type="term" value="F:copper ion binding"/>
    <property type="evidence" value="ECO:0007669"/>
    <property type="project" value="TreeGrafter"/>
</dbReference>
<evidence type="ECO:0000256" key="3">
    <source>
        <dbReference type="ARBA" id="ARBA00022448"/>
    </source>
</evidence>
<feature type="transmembrane region" description="Helical" evidence="13">
    <location>
        <begin position="452"/>
        <end position="478"/>
    </location>
</feature>
<feature type="transmembrane region" description="Helical" evidence="13">
    <location>
        <begin position="763"/>
        <end position="784"/>
    </location>
</feature>
<comment type="similarity">
    <text evidence="2">Belongs to the cation transport ATPase (P-type) (TC 3.A.3) family. Type IB subfamily.</text>
</comment>
<dbReference type="InterPro" id="IPR021993">
    <property type="entry name" value="ATPase-cat-bd"/>
</dbReference>
<protein>
    <submittedName>
        <fullName evidence="15">HAD-IC family P-type ATPase</fullName>
    </submittedName>
</protein>
<feature type="transmembrane region" description="Helical" evidence="13">
    <location>
        <begin position="739"/>
        <end position="757"/>
    </location>
</feature>
<gene>
    <name evidence="15" type="ORF">GS398_15715</name>
</gene>
<evidence type="ECO:0000256" key="7">
    <source>
        <dbReference type="ARBA" id="ARBA00022723"/>
    </source>
</evidence>
<dbReference type="PANTHER" id="PTHR43520">
    <property type="entry name" value="ATP7, ISOFORM B"/>
    <property type="match status" value="1"/>
</dbReference>
<comment type="subcellular location">
    <subcellularLocation>
        <location evidence="1">Cell membrane</location>
        <topology evidence="1">Multi-pass membrane protein</topology>
    </subcellularLocation>
</comment>
<dbReference type="GO" id="GO:0005886">
    <property type="term" value="C:plasma membrane"/>
    <property type="evidence" value="ECO:0007669"/>
    <property type="project" value="UniProtKB-SubCell"/>
</dbReference>
<evidence type="ECO:0000256" key="12">
    <source>
        <dbReference type="ARBA" id="ARBA00023136"/>
    </source>
</evidence>
<dbReference type="InterPro" id="IPR023214">
    <property type="entry name" value="HAD_sf"/>
</dbReference>
<dbReference type="GO" id="GO:0016887">
    <property type="term" value="F:ATP hydrolysis activity"/>
    <property type="evidence" value="ECO:0007669"/>
    <property type="project" value="InterPro"/>
</dbReference>
<evidence type="ECO:0000256" key="8">
    <source>
        <dbReference type="ARBA" id="ARBA00022842"/>
    </source>
</evidence>
<dbReference type="Pfam" id="PF00122">
    <property type="entry name" value="E1-E2_ATPase"/>
    <property type="match status" value="1"/>
</dbReference>
<accession>A0A7K1Y158</accession>
<feature type="transmembrane region" description="Helical" evidence="13">
    <location>
        <begin position="419"/>
        <end position="440"/>
    </location>
</feature>
<evidence type="ECO:0000256" key="4">
    <source>
        <dbReference type="ARBA" id="ARBA00022475"/>
    </source>
</evidence>
<dbReference type="AlphaFoldDB" id="A0A7K1Y158"/>
<evidence type="ECO:0000256" key="6">
    <source>
        <dbReference type="ARBA" id="ARBA00022692"/>
    </source>
</evidence>
<dbReference type="InterPro" id="IPR036163">
    <property type="entry name" value="HMA_dom_sf"/>
</dbReference>
<dbReference type="SUPFAM" id="SSF55008">
    <property type="entry name" value="HMA, heavy metal-associated domain"/>
    <property type="match status" value="1"/>
</dbReference>
<name>A0A7K1Y158_9SPHI</name>